<protein>
    <submittedName>
        <fullName evidence="1">Uncharacterized protein</fullName>
    </submittedName>
</protein>
<proteinExistence type="predicted"/>
<reference evidence="2" key="1">
    <citation type="submission" date="2010-12" db="EMBL/GenBank/DDBJ databases">
        <title>The genome sequence of Filifactor alocis strain ATCC 35896.</title>
        <authorList>
            <consortium name="The Broad Institute Genome Sequencing Platform"/>
            <person name="Ward D."/>
            <person name="Earl A."/>
            <person name="Feldgarden M."/>
            <person name="Young S.K."/>
            <person name="Gargeya S."/>
            <person name="Zeng Q."/>
            <person name="Alvarado L."/>
            <person name="Berlin A."/>
            <person name="Bochicchio J."/>
            <person name="Chapman S.B."/>
            <person name="Chen Z."/>
            <person name="Freedman E."/>
            <person name="Gellesch M."/>
            <person name="Goldberg J."/>
            <person name="Griggs A."/>
            <person name="Gujja S."/>
            <person name="Heilman E."/>
            <person name="Heiman D."/>
            <person name="Howarth C."/>
            <person name="Mehta T."/>
            <person name="Neiman D."/>
            <person name="Pearson M."/>
            <person name="Roberts A."/>
            <person name="Saif S."/>
            <person name="Shea T."/>
            <person name="Shenoy N."/>
            <person name="Sisk P."/>
            <person name="Stolte C."/>
            <person name="Sykes S."/>
            <person name="White J."/>
            <person name="Yandava C."/>
            <person name="Izard J."/>
            <person name="Blanton J.M."/>
            <person name="Baranova O.V."/>
            <person name="Tanner A.C."/>
            <person name="Dewhirst F.E."/>
            <person name="Haas B."/>
            <person name="Nusbaum C."/>
            <person name="Birren B."/>
        </authorList>
    </citation>
    <scope>NUCLEOTIDE SEQUENCE [LARGE SCALE GENOMIC DNA]</scope>
    <source>
        <strain evidence="2">ATCC 35896 / D40 B5</strain>
    </source>
</reference>
<name>D6GTU7_FILAD</name>
<dbReference type="KEGG" id="faa:HMPREF0389_01536"/>
<evidence type="ECO:0000313" key="1">
    <source>
        <dbReference type="EMBL" id="EFE27618.1"/>
    </source>
</evidence>
<gene>
    <name evidence="1" type="ordered locus">HMPREF0389_01536</name>
</gene>
<dbReference type="EMBL" id="CP002390">
    <property type="protein sequence ID" value="EFE27618.1"/>
    <property type="molecule type" value="Genomic_DNA"/>
</dbReference>
<sequence length="235" mass="27371">MSIKDNYEYDGKKTYTKKEKKETWEYLFQKGNYNSNGKQQDTVTEFGRVIPSREEIYKKPTQKDQTYVYKQEYDTEEQVRQAYEKQKQKYGNRINRFTELQIVKAEKIIQRPKPNQPSKKTVYKMGVKQNGATVMMILSDVTAREQHIYGQEKPGKYDKRGVGEYKFKNIVADLGFYVAPKYYIARENFLHSGADSQGGIPAFFNLGGMVDTHTPASYWIIANDSKGLITKKETK</sequence>
<evidence type="ECO:0000313" key="2">
    <source>
        <dbReference type="Proteomes" id="UP000007468"/>
    </source>
</evidence>
<keyword evidence="2" id="KW-1185">Reference proteome</keyword>
<organism evidence="1 2">
    <name type="scientific">Filifactor alocis (strain ATCC 35896 / CCUG 47790 / D40 B5)</name>
    <name type="common">Fusobacterium alocis</name>
    <dbReference type="NCBI Taxonomy" id="546269"/>
    <lineage>
        <taxon>Bacteria</taxon>
        <taxon>Bacillati</taxon>
        <taxon>Bacillota</taxon>
        <taxon>Clostridia</taxon>
        <taxon>Peptostreptococcales</taxon>
        <taxon>Filifactoraceae</taxon>
        <taxon>Filifactor</taxon>
    </lineage>
</organism>
<dbReference type="Proteomes" id="UP000007468">
    <property type="component" value="Chromosome"/>
</dbReference>
<dbReference type="STRING" id="546269.HMPREF0389_01536"/>
<dbReference type="AlphaFoldDB" id="D6GTU7"/>
<dbReference type="RefSeq" id="WP_014262405.1">
    <property type="nucleotide sequence ID" value="NC_016630.1"/>
</dbReference>
<accession>D6GTU7</accession>